<accession>A0ABN8MPA4</accession>
<dbReference type="InterPro" id="IPR036390">
    <property type="entry name" value="WH_DNA-bd_sf"/>
</dbReference>
<comment type="caution">
    <text evidence="6">The sequence shown here is derived from an EMBL/GenBank/DDBJ whole genome shotgun (WGS) entry which is preliminary data.</text>
</comment>
<reference evidence="6 7" key="1">
    <citation type="submission" date="2022-05" db="EMBL/GenBank/DDBJ databases">
        <authorList>
            <consortium name="Genoscope - CEA"/>
            <person name="William W."/>
        </authorList>
    </citation>
    <scope>NUCLEOTIDE SEQUENCE [LARGE SCALE GENOMIC DNA]</scope>
</reference>
<feature type="domain" description="ETS" evidence="5">
    <location>
        <begin position="75"/>
        <end position="156"/>
    </location>
</feature>
<dbReference type="PROSITE" id="PS00346">
    <property type="entry name" value="ETS_DOMAIN_2"/>
    <property type="match status" value="1"/>
</dbReference>
<dbReference type="PRINTS" id="PR00454">
    <property type="entry name" value="ETSDOMAIN"/>
</dbReference>
<name>A0ABN8MPA4_9CNID</name>
<organism evidence="6 7">
    <name type="scientific">Porites evermanni</name>
    <dbReference type="NCBI Taxonomy" id="104178"/>
    <lineage>
        <taxon>Eukaryota</taxon>
        <taxon>Metazoa</taxon>
        <taxon>Cnidaria</taxon>
        <taxon>Anthozoa</taxon>
        <taxon>Hexacorallia</taxon>
        <taxon>Scleractinia</taxon>
        <taxon>Fungiina</taxon>
        <taxon>Poritidae</taxon>
        <taxon>Porites</taxon>
    </lineage>
</organism>
<evidence type="ECO:0000313" key="6">
    <source>
        <dbReference type="EMBL" id="CAH3030500.1"/>
    </source>
</evidence>
<evidence type="ECO:0000259" key="5">
    <source>
        <dbReference type="PROSITE" id="PS50061"/>
    </source>
</evidence>
<keyword evidence="3" id="KW-0539">Nucleus</keyword>
<dbReference type="Proteomes" id="UP001159427">
    <property type="component" value="Unassembled WGS sequence"/>
</dbReference>
<dbReference type="SMART" id="SM00413">
    <property type="entry name" value="ETS"/>
    <property type="match status" value="1"/>
</dbReference>
<dbReference type="InterPro" id="IPR036388">
    <property type="entry name" value="WH-like_DNA-bd_sf"/>
</dbReference>
<evidence type="ECO:0000256" key="4">
    <source>
        <dbReference type="SAM" id="MobiDB-lite"/>
    </source>
</evidence>
<dbReference type="Gene3D" id="1.10.10.10">
    <property type="entry name" value="Winged helix-like DNA-binding domain superfamily/Winged helix DNA-binding domain"/>
    <property type="match status" value="1"/>
</dbReference>
<dbReference type="SUPFAM" id="SSF46785">
    <property type="entry name" value="Winged helix' DNA-binding domain"/>
    <property type="match status" value="1"/>
</dbReference>
<sequence>MLYKVVDAILKRDHSDDTAQLNYLPVHNTFFVEQVEAAQETEKSNPQQPNEFYSLCEDKDQPSPGAKEPRYKNIVHLWEYLLELLAEDSCRSLITWSNKERGEFKLKNPGEVAKRWGLLKRKRGMNYEKLSRALRYYYQQGIIKKVPGQRLVYKFNKLPYKYEPGVTRATRHASKISASIHEEHEQRLVTPPSPTLVTPPSPSKTSAFEEKPSSPFSPTTVPFSKSWSWPVVHVPRCPLCSCPSNIPLLCSTGSGSNRSRIIFPSVNQITPSWPIPVIFKPNEPLSPVYEPSCPPAWKM</sequence>
<evidence type="ECO:0000256" key="2">
    <source>
        <dbReference type="ARBA" id="ARBA00023125"/>
    </source>
</evidence>
<evidence type="ECO:0000256" key="3">
    <source>
        <dbReference type="RuleBase" id="RU004019"/>
    </source>
</evidence>
<dbReference type="PROSITE" id="PS50061">
    <property type="entry name" value="ETS_DOMAIN_3"/>
    <property type="match status" value="1"/>
</dbReference>
<evidence type="ECO:0000313" key="7">
    <source>
        <dbReference type="Proteomes" id="UP001159427"/>
    </source>
</evidence>
<keyword evidence="2 3" id="KW-0238">DNA-binding</keyword>
<protein>
    <recommendedName>
        <fullName evidence="5">ETS domain-containing protein</fullName>
    </recommendedName>
</protein>
<dbReference type="EMBL" id="CALNXI010000638">
    <property type="protein sequence ID" value="CAH3030500.1"/>
    <property type="molecule type" value="Genomic_DNA"/>
</dbReference>
<feature type="region of interest" description="Disordered" evidence="4">
    <location>
        <begin position="181"/>
        <end position="213"/>
    </location>
</feature>
<evidence type="ECO:0000256" key="1">
    <source>
        <dbReference type="ARBA" id="ARBA00005562"/>
    </source>
</evidence>
<keyword evidence="7" id="KW-1185">Reference proteome</keyword>
<feature type="compositionally biased region" description="Basic and acidic residues" evidence="4">
    <location>
        <begin position="56"/>
        <end position="67"/>
    </location>
</feature>
<proteinExistence type="inferred from homology"/>
<dbReference type="InterPro" id="IPR046328">
    <property type="entry name" value="ETS_fam"/>
</dbReference>
<dbReference type="PANTHER" id="PTHR11849:SF133">
    <property type="entry name" value="ETS DOMAIN-CONTAINING PROTEIN"/>
    <property type="match status" value="1"/>
</dbReference>
<dbReference type="InterPro" id="IPR000418">
    <property type="entry name" value="Ets_dom"/>
</dbReference>
<gene>
    <name evidence="6" type="ORF">PEVE_00038062</name>
</gene>
<dbReference type="Pfam" id="PF00178">
    <property type="entry name" value="Ets"/>
    <property type="match status" value="1"/>
</dbReference>
<feature type="region of interest" description="Disordered" evidence="4">
    <location>
        <begin position="38"/>
        <end position="67"/>
    </location>
</feature>
<dbReference type="PANTHER" id="PTHR11849">
    <property type="entry name" value="ETS"/>
    <property type="match status" value="1"/>
</dbReference>
<comment type="subcellular location">
    <subcellularLocation>
        <location evidence="3">Nucleus</location>
    </subcellularLocation>
</comment>
<feature type="compositionally biased region" description="Pro residues" evidence="4">
    <location>
        <begin position="191"/>
        <end position="202"/>
    </location>
</feature>
<comment type="similarity">
    <text evidence="1 3">Belongs to the ETS family.</text>
</comment>